<dbReference type="InterPro" id="IPR003594">
    <property type="entry name" value="HATPase_dom"/>
</dbReference>
<dbReference type="InterPro" id="IPR001932">
    <property type="entry name" value="PPM-type_phosphatase-like_dom"/>
</dbReference>
<dbReference type="Pfam" id="PF13581">
    <property type="entry name" value="HATPase_c_2"/>
    <property type="match status" value="1"/>
</dbReference>
<dbReference type="InterPro" id="IPR036890">
    <property type="entry name" value="HATPase_C_sf"/>
</dbReference>
<sequence>MSATLVSEATDVVWLRSDAALAAAARREAAQLARRLGLSATRIAEVELTVTEVATNLLQHADDGALALRITRSRGRAAMECLSIDSGPGIADTSVALRDGQSSAGTLGIGLGAVGRLADVFDLHSLPGRGTVVLARFEVREDGEPAVAVARSGAVQVSGLTRPIGGEQVCGDTWAARTVGYSPDAVMVMMCDGLGHGPLAARVSDMARLAFRESRHDLPGPVLQDIHRALRGTRGAALAVALVDLRERRVQLSGVGNISAFVVEPERRSALLSLPGIVGAQIPQPRTFETPLPPGAALVMHSDGLNNRWMPTDFPGLLSRQPAVIAGQILSQAAVRRDDAGIVVVTGPRP</sequence>
<evidence type="ECO:0000313" key="2">
    <source>
        <dbReference type="EMBL" id="GGX89661.1"/>
    </source>
</evidence>
<dbReference type="SUPFAM" id="SSF81606">
    <property type="entry name" value="PP2C-like"/>
    <property type="match status" value="1"/>
</dbReference>
<dbReference type="InterPro" id="IPR036457">
    <property type="entry name" value="PPM-type-like_dom_sf"/>
</dbReference>
<dbReference type="Proteomes" id="UP000619244">
    <property type="component" value="Unassembled WGS sequence"/>
</dbReference>
<dbReference type="SUPFAM" id="SSF55874">
    <property type="entry name" value="ATPase domain of HSP90 chaperone/DNA topoisomerase II/histidine kinase"/>
    <property type="match status" value="1"/>
</dbReference>
<proteinExistence type="predicted"/>
<dbReference type="PANTHER" id="PTHR35801:SF1">
    <property type="entry name" value="PHOSPHOSERINE PHOSPHATASE RSBX"/>
    <property type="match status" value="1"/>
</dbReference>
<dbReference type="AlphaFoldDB" id="A0A918NRL7"/>
<gene>
    <name evidence="2" type="ORF">GCM10010358_49520</name>
</gene>
<comment type="caution">
    <text evidence="2">The sequence shown here is derived from an EMBL/GenBank/DDBJ whole genome shotgun (WGS) entry which is preliminary data.</text>
</comment>
<feature type="domain" description="PPM-type phosphatase" evidence="1">
    <location>
        <begin position="152"/>
        <end position="349"/>
    </location>
</feature>
<evidence type="ECO:0000313" key="3">
    <source>
        <dbReference type="Proteomes" id="UP000619244"/>
    </source>
</evidence>
<reference evidence="2" key="2">
    <citation type="submission" date="2020-09" db="EMBL/GenBank/DDBJ databases">
        <authorList>
            <person name="Sun Q."/>
            <person name="Ohkuma M."/>
        </authorList>
    </citation>
    <scope>NUCLEOTIDE SEQUENCE</scope>
    <source>
        <strain evidence="2">JCM 4790</strain>
    </source>
</reference>
<dbReference type="EMBL" id="BMVU01000027">
    <property type="protein sequence ID" value="GGX89661.1"/>
    <property type="molecule type" value="Genomic_DNA"/>
</dbReference>
<name>A0A918NRL7_9ACTN</name>
<dbReference type="InterPro" id="IPR039248">
    <property type="entry name" value="Ptase_RsbX"/>
</dbReference>
<dbReference type="Gene3D" id="3.60.40.10">
    <property type="entry name" value="PPM-type phosphatase domain"/>
    <property type="match status" value="1"/>
</dbReference>
<dbReference type="SMART" id="SM00331">
    <property type="entry name" value="PP2C_SIG"/>
    <property type="match status" value="1"/>
</dbReference>
<keyword evidence="3" id="KW-1185">Reference proteome</keyword>
<organism evidence="2 3">
    <name type="scientific">Streptomyces minutiscleroticus</name>
    <dbReference type="NCBI Taxonomy" id="68238"/>
    <lineage>
        <taxon>Bacteria</taxon>
        <taxon>Bacillati</taxon>
        <taxon>Actinomycetota</taxon>
        <taxon>Actinomycetes</taxon>
        <taxon>Kitasatosporales</taxon>
        <taxon>Streptomycetaceae</taxon>
        <taxon>Streptomyces</taxon>
    </lineage>
</organism>
<dbReference type="PANTHER" id="PTHR35801">
    <property type="entry name" value="PHOSPHOSERINE PHOSPHATASE RSBX"/>
    <property type="match status" value="1"/>
</dbReference>
<accession>A0A918NRL7</accession>
<dbReference type="Gene3D" id="3.30.565.10">
    <property type="entry name" value="Histidine kinase-like ATPase, C-terminal domain"/>
    <property type="match status" value="1"/>
</dbReference>
<dbReference type="CDD" id="cd16934">
    <property type="entry name" value="HATPase_RsbT-like"/>
    <property type="match status" value="1"/>
</dbReference>
<dbReference type="RefSeq" id="WP_190192501.1">
    <property type="nucleotide sequence ID" value="NZ_BMVU01000027.1"/>
</dbReference>
<protein>
    <recommendedName>
        <fullName evidence="1">PPM-type phosphatase domain-containing protein</fullName>
    </recommendedName>
</protein>
<reference evidence="2" key="1">
    <citation type="journal article" date="2014" name="Int. J. Syst. Evol. Microbiol.">
        <title>Complete genome sequence of Corynebacterium casei LMG S-19264T (=DSM 44701T), isolated from a smear-ripened cheese.</title>
        <authorList>
            <consortium name="US DOE Joint Genome Institute (JGI-PGF)"/>
            <person name="Walter F."/>
            <person name="Albersmeier A."/>
            <person name="Kalinowski J."/>
            <person name="Ruckert C."/>
        </authorList>
    </citation>
    <scope>NUCLEOTIDE SEQUENCE</scope>
    <source>
        <strain evidence="2">JCM 4790</strain>
    </source>
</reference>
<dbReference type="Pfam" id="PF07228">
    <property type="entry name" value="SpoIIE"/>
    <property type="match status" value="1"/>
</dbReference>
<evidence type="ECO:0000259" key="1">
    <source>
        <dbReference type="SMART" id="SM00331"/>
    </source>
</evidence>